<accession>B6WU11</accession>
<evidence type="ECO:0000313" key="1">
    <source>
        <dbReference type="EMBL" id="EEB33507.1"/>
    </source>
</evidence>
<reference evidence="1 2" key="2">
    <citation type="submission" date="2008-10" db="EMBL/GenBank/DDBJ databases">
        <authorList>
            <person name="Fulton L."/>
            <person name="Clifton S."/>
            <person name="Fulton B."/>
            <person name="Xu J."/>
            <person name="Minx P."/>
            <person name="Pepin K.H."/>
            <person name="Johnson M."/>
            <person name="Bhonagiri V."/>
            <person name="Nash W.E."/>
            <person name="Mardis E.R."/>
            <person name="Wilson R.K."/>
        </authorList>
    </citation>
    <scope>NUCLEOTIDE SEQUENCE [LARGE SCALE GENOMIC DNA]</scope>
    <source>
        <strain evidence="1 2">ATCC 29098</strain>
    </source>
</reference>
<reference evidence="1 2" key="1">
    <citation type="submission" date="2008-10" db="EMBL/GenBank/DDBJ databases">
        <title>Draft genome sequence of Desulvovibrio piger (ATCC 29098).</title>
        <authorList>
            <person name="Sudarsanam P."/>
            <person name="Ley R."/>
            <person name="Guruge J."/>
            <person name="Turnbaugh P.J."/>
            <person name="Mahowald M."/>
            <person name="Liep D."/>
            <person name="Gordon J."/>
        </authorList>
    </citation>
    <scope>NUCLEOTIDE SEQUENCE [LARGE SCALE GENOMIC DNA]</scope>
    <source>
        <strain evidence="1 2">ATCC 29098</strain>
    </source>
</reference>
<organism evidence="1 2">
    <name type="scientific">Desulfovibrio piger ATCC 29098</name>
    <dbReference type="NCBI Taxonomy" id="411464"/>
    <lineage>
        <taxon>Bacteria</taxon>
        <taxon>Pseudomonadati</taxon>
        <taxon>Thermodesulfobacteriota</taxon>
        <taxon>Desulfovibrionia</taxon>
        <taxon>Desulfovibrionales</taxon>
        <taxon>Desulfovibrionaceae</taxon>
        <taxon>Desulfovibrio</taxon>
    </lineage>
</organism>
<comment type="caution">
    <text evidence="1">The sequence shown here is derived from an EMBL/GenBank/DDBJ whole genome shotgun (WGS) entry which is preliminary data.</text>
</comment>
<sequence>MAGRAAWEREPRKAGAACSKGRPGCHCGLFLTKRHKQPMNHNSVCAGRARVICRHVLRQGGQGLSV</sequence>
<dbReference type="HOGENOM" id="CLU_2824117_0_0_7"/>
<dbReference type="AlphaFoldDB" id="B6WU11"/>
<gene>
    <name evidence="1" type="ORF">DESPIG_01569</name>
</gene>
<protein>
    <submittedName>
        <fullName evidence="1">Uncharacterized protein</fullName>
    </submittedName>
</protein>
<evidence type="ECO:0000313" key="2">
    <source>
        <dbReference type="Proteomes" id="UP000003676"/>
    </source>
</evidence>
<dbReference type="EMBL" id="ABXU01000040">
    <property type="protein sequence ID" value="EEB33507.1"/>
    <property type="molecule type" value="Genomic_DNA"/>
</dbReference>
<name>B6WU11_9BACT</name>
<proteinExistence type="predicted"/>
<dbReference type="Proteomes" id="UP000003676">
    <property type="component" value="Unassembled WGS sequence"/>
</dbReference>